<evidence type="ECO:0008006" key="4">
    <source>
        <dbReference type="Google" id="ProtNLM"/>
    </source>
</evidence>
<keyword evidence="3" id="KW-1185">Reference proteome</keyword>
<name>A0ABW6BCZ8_9SPHI</name>
<dbReference type="Proteomes" id="UP001597560">
    <property type="component" value="Unassembled WGS sequence"/>
</dbReference>
<reference evidence="3" key="1">
    <citation type="journal article" date="2019" name="Int. J. Syst. Evol. Microbiol.">
        <title>The Global Catalogue of Microorganisms (GCM) 10K type strain sequencing project: providing services to taxonomists for standard genome sequencing and annotation.</title>
        <authorList>
            <consortium name="The Broad Institute Genomics Platform"/>
            <consortium name="The Broad Institute Genome Sequencing Center for Infectious Disease"/>
            <person name="Wu L."/>
            <person name="Ma J."/>
        </authorList>
    </citation>
    <scope>NUCLEOTIDE SEQUENCE [LARGE SCALE GENOMIC DNA]</scope>
    <source>
        <strain evidence="3">KCTC 23098</strain>
    </source>
</reference>
<dbReference type="RefSeq" id="WP_377613626.1">
    <property type="nucleotide sequence ID" value="NZ_JBHUPA010000039.1"/>
</dbReference>
<proteinExistence type="predicted"/>
<evidence type="ECO:0000256" key="1">
    <source>
        <dbReference type="SAM" id="Phobius"/>
    </source>
</evidence>
<keyword evidence="1" id="KW-0472">Membrane</keyword>
<gene>
    <name evidence="2" type="ORF">ACFS6J_28245</name>
</gene>
<protein>
    <recommendedName>
        <fullName evidence="4">DUF1640 domain-containing protein</fullName>
    </recommendedName>
</protein>
<keyword evidence="1" id="KW-1133">Transmembrane helix</keyword>
<comment type="caution">
    <text evidence="2">The sequence shown here is derived from an EMBL/GenBank/DDBJ whole genome shotgun (WGS) entry which is preliminary data.</text>
</comment>
<dbReference type="EMBL" id="JBHUPA010000039">
    <property type="protein sequence ID" value="MFD2965725.1"/>
    <property type="molecule type" value="Genomic_DNA"/>
</dbReference>
<sequence length="94" mass="11028">MRTNTLEVFAILKRLSGMDEASAEKVVKYMEDANEAEIVRAVERRIEHLATKEDLANLRAEMKSDFSSTIKWMFIFWVTQLAAMFGFLFYFLHK</sequence>
<keyword evidence="1" id="KW-0812">Transmembrane</keyword>
<organism evidence="2 3">
    <name type="scientific">Olivibacter jilunii</name>
    <dbReference type="NCBI Taxonomy" id="985016"/>
    <lineage>
        <taxon>Bacteria</taxon>
        <taxon>Pseudomonadati</taxon>
        <taxon>Bacteroidota</taxon>
        <taxon>Sphingobacteriia</taxon>
        <taxon>Sphingobacteriales</taxon>
        <taxon>Sphingobacteriaceae</taxon>
        <taxon>Olivibacter</taxon>
    </lineage>
</organism>
<evidence type="ECO:0000313" key="3">
    <source>
        <dbReference type="Proteomes" id="UP001597560"/>
    </source>
</evidence>
<evidence type="ECO:0000313" key="2">
    <source>
        <dbReference type="EMBL" id="MFD2965725.1"/>
    </source>
</evidence>
<feature type="transmembrane region" description="Helical" evidence="1">
    <location>
        <begin position="72"/>
        <end position="92"/>
    </location>
</feature>
<accession>A0ABW6BCZ8</accession>